<dbReference type="SUPFAM" id="SSF143011">
    <property type="entry name" value="RelE-like"/>
    <property type="match status" value="1"/>
</dbReference>
<dbReference type="Proteomes" id="UP000187499">
    <property type="component" value="Chromosome"/>
</dbReference>
<sequence length="94" mass="11052">MLEIVQTPTFVKDFKKLKKKHYNMLLLKKVVTHIVKGENEILVSKYRDHALKGNWQGFREVHIEKDWLLVYLVNKGELRLALIRTGSHSQILGK</sequence>
<dbReference type="AlphaFoldDB" id="A0A1P8Q2J3"/>
<dbReference type="Gene3D" id="3.30.2310.20">
    <property type="entry name" value="RelE-like"/>
    <property type="match status" value="1"/>
</dbReference>
<feature type="active site" description="Proton donor" evidence="2">
    <location>
        <position position="88"/>
    </location>
</feature>
<evidence type="ECO:0000313" key="3">
    <source>
        <dbReference type="EMBL" id="APX72009.1"/>
    </source>
</evidence>
<dbReference type="InterPro" id="IPR035093">
    <property type="entry name" value="RelE/ParE_toxin_dom_sf"/>
</dbReference>
<dbReference type="RefSeq" id="WP_076614513.1">
    <property type="nucleotide sequence ID" value="NZ_CP019323.1"/>
</dbReference>
<accession>A0A1P8Q2J3</accession>
<keyword evidence="1" id="KW-1277">Toxin-antitoxin system</keyword>
<protein>
    <submittedName>
        <fullName evidence="3">Addiction module toxin RelE</fullName>
    </submittedName>
</protein>
<dbReference type="GO" id="GO:0004521">
    <property type="term" value="F:RNA endonuclease activity"/>
    <property type="evidence" value="ECO:0007669"/>
    <property type="project" value="TreeGrafter"/>
</dbReference>
<dbReference type="GO" id="GO:0006415">
    <property type="term" value="P:translational termination"/>
    <property type="evidence" value="ECO:0007669"/>
    <property type="project" value="TreeGrafter"/>
</dbReference>
<dbReference type="PIRSF" id="PIRSF006156">
    <property type="entry name" value="YafQ"/>
    <property type="match status" value="1"/>
</dbReference>
<dbReference type="EMBL" id="CP019323">
    <property type="protein sequence ID" value="APX72009.1"/>
    <property type="molecule type" value="Genomic_DNA"/>
</dbReference>
<organism evidence="3 4">
    <name type="scientific">Companilactobacillus allii</name>
    <dbReference type="NCBI Taxonomy" id="1847728"/>
    <lineage>
        <taxon>Bacteria</taxon>
        <taxon>Bacillati</taxon>
        <taxon>Bacillota</taxon>
        <taxon>Bacilli</taxon>
        <taxon>Lactobacillales</taxon>
        <taxon>Lactobacillaceae</taxon>
        <taxon>Companilactobacillus</taxon>
    </lineage>
</organism>
<name>A0A1P8Q2J3_9LACO</name>
<dbReference type="PANTHER" id="PTHR40588">
    <property type="entry name" value="MRNA INTERFERASE TOXIN YAFQ"/>
    <property type="match status" value="1"/>
</dbReference>
<dbReference type="InterPro" id="IPR004386">
    <property type="entry name" value="Toxin_YafQ-like"/>
</dbReference>
<gene>
    <name evidence="3" type="ORF">BTM29_05295</name>
</gene>
<dbReference type="KEGG" id="lalw:BTM29_05295"/>
<dbReference type="STRING" id="1847728.BTM29_05295"/>
<evidence type="ECO:0000256" key="1">
    <source>
        <dbReference type="ARBA" id="ARBA00022649"/>
    </source>
</evidence>
<dbReference type="InterPro" id="IPR007712">
    <property type="entry name" value="RelE/ParE_toxin"/>
</dbReference>
<dbReference type="Pfam" id="PF15738">
    <property type="entry name" value="YafQ_toxin"/>
    <property type="match status" value="1"/>
</dbReference>
<dbReference type="OrthoDB" id="7030467at2"/>
<dbReference type="PANTHER" id="PTHR40588:SF1">
    <property type="entry name" value="MRNA INTERFERASE TOXIN YAFQ"/>
    <property type="match status" value="1"/>
</dbReference>
<dbReference type="NCBIfam" id="TIGR02385">
    <property type="entry name" value="RelE_StbE"/>
    <property type="match status" value="1"/>
</dbReference>
<proteinExistence type="predicted"/>
<evidence type="ECO:0000313" key="4">
    <source>
        <dbReference type="Proteomes" id="UP000187499"/>
    </source>
</evidence>
<keyword evidence="4" id="KW-1185">Reference proteome</keyword>
<evidence type="ECO:0000256" key="2">
    <source>
        <dbReference type="PIRSR" id="PIRSR006156-1"/>
    </source>
</evidence>
<dbReference type="GO" id="GO:0006402">
    <property type="term" value="P:mRNA catabolic process"/>
    <property type="evidence" value="ECO:0007669"/>
    <property type="project" value="TreeGrafter"/>
</dbReference>
<reference evidence="4" key="1">
    <citation type="submission" date="2016-12" db="EMBL/GenBank/DDBJ databases">
        <authorList>
            <person name="Jung M.Y."/>
            <person name="Lee S.H."/>
        </authorList>
    </citation>
    <scope>NUCLEOTIDE SEQUENCE [LARGE SCALE GENOMIC DNA]</scope>
    <source>
        <strain evidence="4">WiKim39</strain>
    </source>
</reference>